<proteinExistence type="predicted"/>
<organism evidence="1 2">
    <name type="scientific">Hibiscus sabdariffa</name>
    <name type="common">roselle</name>
    <dbReference type="NCBI Taxonomy" id="183260"/>
    <lineage>
        <taxon>Eukaryota</taxon>
        <taxon>Viridiplantae</taxon>
        <taxon>Streptophyta</taxon>
        <taxon>Embryophyta</taxon>
        <taxon>Tracheophyta</taxon>
        <taxon>Spermatophyta</taxon>
        <taxon>Magnoliopsida</taxon>
        <taxon>eudicotyledons</taxon>
        <taxon>Gunneridae</taxon>
        <taxon>Pentapetalae</taxon>
        <taxon>rosids</taxon>
        <taxon>malvids</taxon>
        <taxon>Malvales</taxon>
        <taxon>Malvaceae</taxon>
        <taxon>Malvoideae</taxon>
        <taxon>Hibiscus</taxon>
    </lineage>
</organism>
<name>A0ABR1ZKK8_9ROSI</name>
<reference evidence="1 2" key="1">
    <citation type="journal article" date="2024" name="G3 (Bethesda)">
        <title>Genome assembly of Hibiscus sabdariffa L. provides insights into metabolisms of medicinal natural products.</title>
        <authorList>
            <person name="Kim T."/>
        </authorList>
    </citation>
    <scope>NUCLEOTIDE SEQUENCE [LARGE SCALE GENOMIC DNA]</scope>
    <source>
        <strain evidence="1">TK-2024</strain>
        <tissue evidence="1">Old leaves</tissue>
    </source>
</reference>
<keyword evidence="2" id="KW-1185">Reference proteome</keyword>
<comment type="caution">
    <text evidence="1">The sequence shown here is derived from an EMBL/GenBank/DDBJ whole genome shotgun (WGS) entry which is preliminary data.</text>
</comment>
<gene>
    <name evidence="1" type="ORF">V6N11_047231</name>
</gene>
<accession>A0ABR1ZKK8</accession>
<dbReference type="EMBL" id="JBBPBN010000952">
    <property type="protein sequence ID" value="KAK8481091.1"/>
    <property type="molecule type" value="Genomic_DNA"/>
</dbReference>
<evidence type="ECO:0000313" key="2">
    <source>
        <dbReference type="Proteomes" id="UP001396334"/>
    </source>
</evidence>
<dbReference type="Proteomes" id="UP001396334">
    <property type="component" value="Unassembled WGS sequence"/>
</dbReference>
<evidence type="ECO:0000313" key="1">
    <source>
        <dbReference type="EMBL" id="KAK8481091.1"/>
    </source>
</evidence>
<sequence length="157" mass="17324">MTLLSMFTLDLVHHVGMDKTDVGSPEILQSGSMRCGPDGVTDVTLELVGNKTDVVDKSSQVSVHLESCMNLSLRLPHNRPNVVEQPTEFPLWSMSISSLATQMQLNRSNNLEDVPADTLSLRLWMAKAISRFANGFANKLVKSGIARVEPLEWMAQT</sequence>
<protein>
    <submittedName>
        <fullName evidence="1">Uncharacterized protein</fullName>
    </submittedName>
</protein>